<dbReference type="InterPro" id="IPR020588">
    <property type="entry name" value="RecA_ATP-bd"/>
</dbReference>
<dbReference type="InterPro" id="IPR003586">
    <property type="entry name" value="Hint_dom_C"/>
</dbReference>
<keyword evidence="22" id="KW-1185">Reference proteome</keyword>
<evidence type="ECO:0000256" key="6">
    <source>
        <dbReference type="ARBA" id="ARBA00022801"/>
    </source>
</evidence>
<keyword evidence="7 16" id="KW-0347">Helicase</keyword>
<evidence type="ECO:0000256" key="12">
    <source>
        <dbReference type="ARBA" id="ARBA00023235"/>
    </source>
</evidence>
<keyword evidence="3 16" id="KW-0235">DNA replication</keyword>
<feature type="region of interest" description="Disordered" evidence="17">
    <location>
        <begin position="925"/>
        <end position="953"/>
    </location>
</feature>
<keyword evidence="5 16" id="KW-0547">Nucleotide-binding</keyword>
<dbReference type="CDD" id="cd00081">
    <property type="entry name" value="Hint"/>
    <property type="match status" value="2"/>
</dbReference>
<comment type="function">
    <text evidence="16">The main replicative DNA helicase, it participates in initiation and elongation during chromosome replication. Travels ahead of the DNA replisome, separating dsDNA into templates for DNA synthesis. A processive ATP-dependent 5'-3' DNA helicase it has DNA-dependent ATPase activity.</text>
</comment>
<dbReference type="PANTHER" id="PTHR30153">
    <property type="entry name" value="REPLICATIVE DNA HELICASE DNAB"/>
    <property type="match status" value="1"/>
</dbReference>
<evidence type="ECO:0000259" key="19">
    <source>
        <dbReference type="PROSITE" id="PS50819"/>
    </source>
</evidence>
<comment type="similarity">
    <text evidence="1 16">Belongs to the helicase family. DnaB subfamily.</text>
</comment>
<evidence type="ECO:0000259" key="20">
    <source>
        <dbReference type="PROSITE" id="PS51199"/>
    </source>
</evidence>
<evidence type="ECO:0000256" key="10">
    <source>
        <dbReference type="ARBA" id="ARBA00023000"/>
    </source>
</evidence>
<dbReference type="GO" id="GO:0003678">
    <property type="term" value="F:DNA helicase activity"/>
    <property type="evidence" value="ECO:0007669"/>
    <property type="project" value="UniProtKB-EC"/>
</dbReference>
<evidence type="ECO:0000256" key="7">
    <source>
        <dbReference type="ARBA" id="ARBA00022806"/>
    </source>
</evidence>
<proteinExistence type="inferred from homology"/>
<dbReference type="SMART" id="SM00305">
    <property type="entry name" value="HintC"/>
    <property type="match status" value="1"/>
</dbReference>
<dbReference type="SMART" id="SM00306">
    <property type="entry name" value="HintN"/>
    <property type="match status" value="1"/>
</dbReference>
<dbReference type="EMBL" id="JAATJH010000005">
    <property type="protein sequence ID" value="NJC27571.1"/>
    <property type="molecule type" value="Genomic_DNA"/>
</dbReference>
<dbReference type="Gene3D" id="3.10.28.10">
    <property type="entry name" value="Homing endonucleases"/>
    <property type="match status" value="1"/>
</dbReference>
<evidence type="ECO:0000256" key="4">
    <source>
        <dbReference type="ARBA" id="ARBA00022737"/>
    </source>
</evidence>
<dbReference type="InterPro" id="IPR030934">
    <property type="entry name" value="Intein_C"/>
</dbReference>
<dbReference type="CDD" id="cd00984">
    <property type="entry name" value="DnaB_C"/>
    <property type="match status" value="1"/>
</dbReference>
<evidence type="ECO:0000259" key="18">
    <source>
        <dbReference type="PROSITE" id="PS50162"/>
    </source>
</evidence>
<dbReference type="Gene3D" id="1.10.860.10">
    <property type="entry name" value="DNAb Helicase, Chain A"/>
    <property type="match status" value="1"/>
</dbReference>
<dbReference type="EC" id="5.6.2.3" evidence="15 16"/>
<evidence type="ECO:0000256" key="17">
    <source>
        <dbReference type="SAM" id="MobiDB-lite"/>
    </source>
</evidence>
<dbReference type="InterPro" id="IPR036185">
    <property type="entry name" value="DNA_heli_DnaB-like_N_sf"/>
</dbReference>
<feature type="domain" description="SF4 helicase" evidence="20">
    <location>
        <begin position="853"/>
        <end position="918"/>
    </location>
</feature>
<keyword evidence="8" id="KW-0068">Autocatalytic cleavage</keyword>
<dbReference type="NCBIfam" id="TIGR01443">
    <property type="entry name" value="intein_Cterm"/>
    <property type="match status" value="1"/>
</dbReference>
<feature type="region of interest" description="Disordered" evidence="17">
    <location>
        <begin position="1"/>
        <end position="23"/>
    </location>
</feature>
<feature type="compositionally biased region" description="Polar residues" evidence="17">
    <location>
        <begin position="13"/>
        <end position="23"/>
    </location>
</feature>
<dbReference type="Gene3D" id="3.40.50.300">
    <property type="entry name" value="P-loop containing nucleotide triphosphate hydrolases"/>
    <property type="match status" value="2"/>
</dbReference>
<dbReference type="PROSITE" id="PS50819">
    <property type="entry name" value="INTEIN_ENDONUCLEASE"/>
    <property type="match status" value="1"/>
</dbReference>
<feature type="compositionally biased region" description="Polar residues" evidence="17">
    <location>
        <begin position="926"/>
        <end position="945"/>
    </location>
</feature>
<evidence type="ECO:0000256" key="1">
    <source>
        <dbReference type="ARBA" id="ARBA00008428"/>
    </source>
</evidence>
<dbReference type="GO" id="GO:0016787">
    <property type="term" value="F:hydrolase activity"/>
    <property type="evidence" value="ECO:0007669"/>
    <property type="project" value="UniProtKB-KW"/>
</dbReference>
<comment type="function">
    <text evidence="13 16">The intein is an endonuclease.</text>
</comment>
<organism evidence="21 22">
    <name type="scientific">Neolewinella antarctica</name>
    <dbReference type="NCBI Taxonomy" id="442734"/>
    <lineage>
        <taxon>Bacteria</taxon>
        <taxon>Pseudomonadati</taxon>
        <taxon>Bacteroidota</taxon>
        <taxon>Saprospiria</taxon>
        <taxon>Saprospirales</taxon>
        <taxon>Lewinellaceae</taxon>
        <taxon>Neolewinella</taxon>
    </lineage>
</organism>
<evidence type="ECO:0000256" key="9">
    <source>
        <dbReference type="ARBA" id="ARBA00022840"/>
    </source>
</evidence>
<feature type="domain" description="DOD-type homing endonuclease" evidence="19">
    <location>
        <begin position="531"/>
        <end position="686"/>
    </location>
</feature>
<comment type="caution">
    <text evidence="21">The sequence shown here is derived from an EMBL/GenBank/DDBJ whole genome shotgun (WGS) entry which is preliminary data.</text>
</comment>
<dbReference type="SUPFAM" id="SSF48024">
    <property type="entry name" value="N-terminal domain of DnaB helicase"/>
    <property type="match status" value="1"/>
</dbReference>
<dbReference type="NCBIfam" id="TIGR00665">
    <property type="entry name" value="DnaB"/>
    <property type="match status" value="1"/>
</dbReference>
<dbReference type="InterPro" id="IPR036844">
    <property type="entry name" value="Hint_dom_sf"/>
</dbReference>
<evidence type="ECO:0000256" key="11">
    <source>
        <dbReference type="ARBA" id="ARBA00023125"/>
    </source>
</evidence>
<dbReference type="InterPro" id="IPR004860">
    <property type="entry name" value="LAGLIDADG_dom"/>
</dbReference>
<dbReference type="SUPFAM" id="SSF51294">
    <property type="entry name" value="Hedgehog/intein (Hint) domain"/>
    <property type="match status" value="1"/>
</dbReference>
<dbReference type="InterPro" id="IPR006141">
    <property type="entry name" value="Intein_N"/>
</dbReference>
<dbReference type="InterPro" id="IPR016136">
    <property type="entry name" value="DNA_helicase_N/primase_C"/>
</dbReference>
<dbReference type="Pfam" id="PF03796">
    <property type="entry name" value="DnaB_C"/>
    <property type="match status" value="2"/>
</dbReference>
<comment type="catalytic activity">
    <reaction evidence="14 16">
        <text>ATP + H2O = ADP + phosphate + H(+)</text>
        <dbReference type="Rhea" id="RHEA:13065"/>
        <dbReference type="ChEBI" id="CHEBI:15377"/>
        <dbReference type="ChEBI" id="CHEBI:15378"/>
        <dbReference type="ChEBI" id="CHEBI:30616"/>
        <dbReference type="ChEBI" id="CHEBI:43474"/>
        <dbReference type="ChEBI" id="CHEBI:456216"/>
        <dbReference type="EC" id="5.6.2.3"/>
    </reaction>
</comment>
<name>A0ABX0XE98_9BACT</name>
<evidence type="ECO:0000256" key="14">
    <source>
        <dbReference type="ARBA" id="ARBA00048954"/>
    </source>
</evidence>
<dbReference type="Gene3D" id="2.170.16.10">
    <property type="entry name" value="Hedgehog/Intein (Hint) domain"/>
    <property type="match status" value="2"/>
</dbReference>
<evidence type="ECO:0000256" key="15">
    <source>
        <dbReference type="NCBIfam" id="TIGR00665"/>
    </source>
</evidence>
<dbReference type="InterPro" id="IPR003587">
    <property type="entry name" value="Hint_dom_N"/>
</dbReference>
<evidence type="ECO:0000313" key="22">
    <source>
        <dbReference type="Proteomes" id="UP000770785"/>
    </source>
</evidence>
<dbReference type="SUPFAM" id="SSF55608">
    <property type="entry name" value="Homing endonucleases"/>
    <property type="match status" value="1"/>
</dbReference>
<dbReference type="Pfam" id="PF14528">
    <property type="entry name" value="LAGLIDADG_3"/>
    <property type="match status" value="1"/>
</dbReference>
<keyword evidence="11 16" id="KW-0238">DNA-binding</keyword>
<keyword evidence="4" id="KW-0677">Repeat</keyword>
<dbReference type="Pfam" id="PF00772">
    <property type="entry name" value="DnaB"/>
    <property type="match status" value="1"/>
</dbReference>
<dbReference type="PROSITE" id="PS50818">
    <property type="entry name" value="INTEIN_C_TER"/>
    <property type="match status" value="1"/>
</dbReference>
<evidence type="ECO:0000256" key="8">
    <source>
        <dbReference type="ARBA" id="ARBA00022813"/>
    </source>
</evidence>
<keyword evidence="6 16" id="KW-0378">Hydrolase</keyword>
<dbReference type="InterPro" id="IPR006142">
    <property type="entry name" value="INTEIN"/>
</dbReference>
<keyword evidence="2 16" id="KW-0639">Primosome</keyword>
<dbReference type="PROSITE" id="PS50817">
    <property type="entry name" value="INTEIN_N_TER"/>
    <property type="match status" value="1"/>
</dbReference>
<dbReference type="PROSITE" id="PS50162">
    <property type="entry name" value="RECA_2"/>
    <property type="match status" value="1"/>
</dbReference>
<feature type="domain" description="SF4 helicase" evidence="20">
    <location>
        <begin position="205"/>
        <end position="413"/>
    </location>
</feature>
<dbReference type="InterPro" id="IPR004042">
    <property type="entry name" value="Intein_endonuc_central"/>
</dbReference>
<dbReference type="Pfam" id="PF14890">
    <property type="entry name" value="Intein_splicing"/>
    <property type="match status" value="1"/>
</dbReference>
<feature type="domain" description="RecA family profile 1" evidence="18">
    <location>
        <begin position="208"/>
        <end position="391"/>
    </location>
</feature>
<evidence type="ECO:0000256" key="16">
    <source>
        <dbReference type="RuleBase" id="RU362085"/>
    </source>
</evidence>
<evidence type="ECO:0000256" key="2">
    <source>
        <dbReference type="ARBA" id="ARBA00022515"/>
    </source>
</evidence>
<dbReference type="InterPro" id="IPR007694">
    <property type="entry name" value="DNA_helicase_DnaB-like_C"/>
</dbReference>
<accession>A0ABX0XE98</accession>
<gene>
    <name evidence="21" type="ORF">GGR27_003088</name>
</gene>
<keyword evidence="10" id="KW-0651">Protein splicing</keyword>
<reference evidence="21 22" key="1">
    <citation type="submission" date="2020-03" db="EMBL/GenBank/DDBJ databases">
        <title>Genomic Encyclopedia of Type Strains, Phase IV (KMG-IV): sequencing the most valuable type-strain genomes for metagenomic binning, comparative biology and taxonomic classification.</title>
        <authorList>
            <person name="Goeker M."/>
        </authorList>
    </citation>
    <scope>NUCLEOTIDE SEQUENCE [LARGE SCALE GENOMIC DNA]</scope>
    <source>
        <strain evidence="21 22">DSM 105096</strain>
    </source>
</reference>
<feature type="compositionally biased region" description="Basic and acidic residues" evidence="17">
    <location>
        <begin position="1"/>
        <end position="12"/>
    </location>
</feature>
<dbReference type="Proteomes" id="UP000770785">
    <property type="component" value="Unassembled WGS sequence"/>
</dbReference>
<dbReference type="InterPro" id="IPR007693">
    <property type="entry name" value="DNA_helicase_DnaB-like_N"/>
</dbReference>
<dbReference type="NCBIfam" id="NF005852">
    <property type="entry name" value="PRK07773.1"/>
    <property type="match status" value="1"/>
</dbReference>
<dbReference type="InterPro" id="IPR027434">
    <property type="entry name" value="Homing_endonucl"/>
</dbReference>
<dbReference type="InterPro" id="IPR027417">
    <property type="entry name" value="P-loop_NTPase"/>
</dbReference>
<evidence type="ECO:0000256" key="13">
    <source>
        <dbReference type="ARBA" id="ARBA00044940"/>
    </source>
</evidence>
<dbReference type="InterPro" id="IPR007692">
    <property type="entry name" value="DNA_helicase_DnaB"/>
</dbReference>
<evidence type="ECO:0000256" key="5">
    <source>
        <dbReference type="ARBA" id="ARBA00022741"/>
    </source>
</evidence>
<dbReference type="NCBIfam" id="TIGR01445">
    <property type="entry name" value="intein_Nterm"/>
    <property type="match status" value="1"/>
</dbReference>
<dbReference type="SUPFAM" id="SSF52540">
    <property type="entry name" value="P-loop containing nucleoside triphosphate hydrolases"/>
    <property type="match status" value="1"/>
</dbReference>
<dbReference type="PANTHER" id="PTHR30153:SF2">
    <property type="entry name" value="REPLICATIVE DNA HELICASE"/>
    <property type="match status" value="1"/>
</dbReference>
<evidence type="ECO:0000256" key="3">
    <source>
        <dbReference type="ARBA" id="ARBA00022705"/>
    </source>
</evidence>
<keyword evidence="12" id="KW-0413">Isomerase</keyword>
<dbReference type="RefSeq" id="WP_168038786.1">
    <property type="nucleotide sequence ID" value="NZ_JAATJH010000005.1"/>
</dbReference>
<sequence>MAKEKTYERRESGSGTKWSNRNQLQEANLPEYSKLPPQATELEEAILSALLIEREAMIKVVDIISPESFYKPSHQAIYRSMRRLFERSQPIDVLMVREDLKKNGEAEVAGGAAYLAQLTNKVLSSANIEFHARIVTEKYIQRELIRTSNEVIKEAYDDGTDVLDLLDKAGRNVFEITEKNMGKQVADMGSLANQLMEQLVMLREKEDGLTGVPTGFTELDRLTSGLQPSDLIIIAARPAMGKTSFVLSMARNAAVDYKRGVAVFSLEMSATQLAGRIFSQDAEVNGQKMRNGKFDDDEWIRLTAAMDRVGEAPIYIDDTPGINVFELRAKCRRLKQEKDISMVIIDYLQLMSGAGESNKGMNREQEVSGISRALKGLAKELSVPVIALSQLSRAVESRGGDKRPQLSDLRESGCLTGETLVTIADTGKRIRLSELVNKYPDGGFKVWSTDEHLKMQPATVSRAFSTGTKQTYKLQTALGRTIRATANHKFLTVDGWKRLDELAVKDHLALPRKISSARSAPQVMSNDNLALLGHLIGDGCTLPKHTIQYTTREKDLGELTMDLASQIFGKELAPRMKFEGKDQSRNGWYQVYFTSTRKHTHGVRNVISEWLTTLGVFGLRSHEKFIPTQVFQQKEDAVGIFLRHLWSTDGCINSGTPGSRYPKIYYASSSSRLAYDVQSLLNRLSINARVKNVPQQEKGRDQFHVLITGRTDMLRFCQEVGTVGDYKTKALEEIISHFSTKVANTNRDVIPKSVWRSIVVPQMEQSGITTRQMQANLGTNYCGTALYKANIGRERAQKIADIVGSNELEKLAQSDIYWDSIVSISQDAYEEVYDLTVPGPHNFVANGIVVHNSIEQDADIVMFLHRPEYYGIHEDEMGNSNAGIANVIIGKNRHGEAKDLRMRFISDFARFTDLDDPDFDLLPDTAIQSESGGQPYGSTTIPSRMNTDEDIPF</sequence>
<protein>
    <recommendedName>
        <fullName evidence="15 16">Replicative DNA helicase</fullName>
        <ecNumber evidence="15 16">5.6.2.3</ecNumber>
    </recommendedName>
</protein>
<dbReference type="PROSITE" id="PS51199">
    <property type="entry name" value="SF4_HELICASE"/>
    <property type="match status" value="2"/>
</dbReference>
<evidence type="ECO:0000313" key="21">
    <source>
        <dbReference type="EMBL" id="NJC27571.1"/>
    </source>
</evidence>
<keyword evidence="9 16" id="KW-0067">ATP-binding</keyword>
<dbReference type="PRINTS" id="PR00379">
    <property type="entry name" value="INTEIN"/>
</dbReference>